<gene>
    <name evidence="1" type="ORF">ERICV_05195</name>
</gene>
<proteinExistence type="predicted"/>
<protein>
    <recommendedName>
        <fullName evidence="3">Replication-relaxation</fullName>
    </recommendedName>
</protein>
<sequence length="234" mass="27199">MNKLLTDRQELVLLTIDRFGHISSTQLCRFLRNEMSYVTVYAALKRLRYLGLIEGQKIGFKLLLCIKPKGTKFMGSNLSPFTKAKIYDLNHLLLMNDCLLALKHTEDQRGKKFRFITERELRSRYIENFLTRAERKIPGNVKSIPERIPDFVVQDELGDIAYEIELTQKASKRYIKKLERYKGQCINGDYRLVRYICSTDRILDVVKVAASKASFPKEMLQFGTVKAVLQHGKK</sequence>
<keyword evidence="1" id="KW-0614">Plasmid</keyword>
<reference evidence="1 2" key="1">
    <citation type="journal article" date="2020" name="Int. J. Med. Microbiol.">
        <title>Discovery of Paenibacillus larvae ERIC V: Phenotypic and genomic comparison to genotypes ERIC I-IV reveal different inventories of virulence factors which correlate with epidemiological prevalences of American Foulbrood.</title>
        <authorList>
            <person name="Beims H."/>
            <person name="Bunk B."/>
            <person name="Erler S."/>
            <person name="Mohr K.I."/>
            <person name="Sproer C."/>
            <person name="Pradella S."/>
            <person name="Gunther G."/>
            <person name="Rohde M."/>
            <person name="von der Ohe W."/>
            <person name="Steinert M."/>
        </authorList>
    </citation>
    <scope>NUCLEOTIDE SEQUENCE [LARGE SCALE GENOMIC DNA]</scope>
    <source>
        <strain evidence="1">Eric_V</strain>
        <plasmid evidence="1">unnamed2</plasmid>
    </source>
</reference>
<dbReference type="InterPro" id="IPR036390">
    <property type="entry name" value="WH_DNA-bd_sf"/>
</dbReference>
<evidence type="ECO:0008006" key="3">
    <source>
        <dbReference type="Google" id="ProtNLM"/>
    </source>
</evidence>
<geneLocation type="plasmid" evidence="1 2">
    <name>unnamed2</name>
</geneLocation>
<evidence type="ECO:0000313" key="2">
    <source>
        <dbReference type="Proteomes" id="UP000464330"/>
    </source>
</evidence>
<dbReference type="Proteomes" id="UP000464330">
    <property type="component" value="Plasmid unnamed2"/>
</dbReference>
<dbReference type="SUPFAM" id="SSF46785">
    <property type="entry name" value="Winged helix' DNA-binding domain"/>
    <property type="match status" value="1"/>
</dbReference>
<dbReference type="AlphaFoldDB" id="A0A6C0R1L7"/>
<evidence type="ECO:0000313" key="1">
    <source>
        <dbReference type="EMBL" id="QHZ54178.1"/>
    </source>
</evidence>
<dbReference type="EMBL" id="CP019720">
    <property type="protein sequence ID" value="QHZ54178.1"/>
    <property type="molecule type" value="Genomic_DNA"/>
</dbReference>
<name>A0A6C0R1L7_9BACL</name>
<accession>A0A6C0R1L7</accession>
<organism evidence="1 2">
    <name type="scientific">Paenibacillus larvae subsp. larvae</name>
    <dbReference type="NCBI Taxonomy" id="147375"/>
    <lineage>
        <taxon>Bacteria</taxon>
        <taxon>Bacillati</taxon>
        <taxon>Bacillota</taxon>
        <taxon>Bacilli</taxon>
        <taxon>Bacillales</taxon>
        <taxon>Paenibacillaceae</taxon>
        <taxon>Paenibacillus</taxon>
    </lineage>
</organism>
<dbReference type="RefSeq" id="WP_172424042.1">
    <property type="nucleotide sequence ID" value="NZ_CP019720.1"/>
</dbReference>